<comment type="caution">
    <text evidence="3">The sequence shown here is derived from an EMBL/GenBank/DDBJ whole genome shotgun (WGS) entry which is preliminary data.</text>
</comment>
<dbReference type="OrthoDB" id="302179at2759"/>
<feature type="coiled-coil region" evidence="1">
    <location>
        <begin position="304"/>
        <end position="460"/>
    </location>
</feature>
<dbReference type="AlphaFoldDB" id="A0A8S1P589"/>
<accession>A0A8S1P589</accession>
<gene>
    <name evidence="3" type="ORF">PSON_ATCC_30995.1.T0690261</name>
</gene>
<evidence type="ECO:0000313" key="3">
    <source>
        <dbReference type="EMBL" id="CAD8098166.1"/>
    </source>
</evidence>
<evidence type="ECO:0000313" key="4">
    <source>
        <dbReference type="Proteomes" id="UP000692954"/>
    </source>
</evidence>
<keyword evidence="1" id="KW-0175">Coiled coil</keyword>
<proteinExistence type="predicted"/>
<protein>
    <submittedName>
        <fullName evidence="3">Uncharacterized protein</fullName>
    </submittedName>
</protein>
<feature type="region of interest" description="Disordered" evidence="2">
    <location>
        <begin position="19"/>
        <end position="38"/>
    </location>
</feature>
<feature type="compositionally biased region" description="Polar residues" evidence="2">
    <location>
        <begin position="19"/>
        <end position="28"/>
    </location>
</feature>
<dbReference type="Proteomes" id="UP000692954">
    <property type="component" value="Unassembled WGS sequence"/>
</dbReference>
<name>A0A8S1P589_9CILI</name>
<reference evidence="3" key="1">
    <citation type="submission" date="2021-01" db="EMBL/GenBank/DDBJ databases">
        <authorList>
            <consortium name="Genoscope - CEA"/>
            <person name="William W."/>
        </authorList>
    </citation>
    <scope>NUCLEOTIDE SEQUENCE</scope>
</reference>
<organism evidence="3 4">
    <name type="scientific">Paramecium sonneborni</name>
    <dbReference type="NCBI Taxonomy" id="65129"/>
    <lineage>
        <taxon>Eukaryota</taxon>
        <taxon>Sar</taxon>
        <taxon>Alveolata</taxon>
        <taxon>Ciliophora</taxon>
        <taxon>Intramacronucleata</taxon>
        <taxon>Oligohymenophorea</taxon>
        <taxon>Peniculida</taxon>
        <taxon>Parameciidae</taxon>
        <taxon>Paramecium</taxon>
    </lineage>
</organism>
<dbReference type="EMBL" id="CAJJDN010000069">
    <property type="protein sequence ID" value="CAD8098166.1"/>
    <property type="molecule type" value="Genomic_DNA"/>
</dbReference>
<sequence length="512" mass="61532">MQYQQQRILTASEYKYATQTKSVRSNTPHTRDSRYELSSDSLRSTYENRSSKLTPEICQFLMACEIERLLAENDKLKFRIKEMSDNTQDKHHLEQQIIDLTNRLNDIANIVEIYKHEKSELIIQTTTLQQEIQYQKQQQTNFYETRISNLLNEVDKLTAQLRDFETLKADDMQILRNQLEFTMKTEIEKTLQKQELNSQFQREFLEGELKKWKELCNQKQKENDDLKNIIQQKELNKKRELENQLLSYKNETDRVNKLLTTKLEEIENWKQKYLKLQLINDDQKKIQIDNQQLLDNFTLQENKINLLTSQLNQSRLQIDNANALTLSEKNKANQIIAQLTDIEKKKNEFENRYKNLLLEIDKINEINKSKEQLVITQNIKIEEFQNTLIQYRSINEEKTQEIENLRRLIIKLQQQIGQFEEQINQLRKFQENCRVLSIEIDRLNEENKQQDTELKQWRMQYADQGFFIKKLQDQLCIIIVLVSEIESLRSRLLEKEHEIEETRRSSLAPYKI</sequence>
<feature type="coiled-coil region" evidence="1">
    <location>
        <begin position="202"/>
        <end position="258"/>
    </location>
</feature>
<evidence type="ECO:0000256" key="1">
    <source>
        <dbReference type="SAM" id="Coils"/>
    </source>
</evidence>
<evidence type="ECO:0000256" key="2">
    <source>
        <dbReference type="SAM" id="MobiDB-lite"/>
    </source>
</evidence>
<feature type="coiled-coil region" evidence="1">
    <location>
        <begin position="140"/>
        <end position="167"/>
    </location>
</feature>
<keyword evidence="4" id="KW-1185">Reference proteome</keyword>